<reference evidence="2 3" key="1">
    <citation type="submission" date="2019-02" db="EMBL/GenBank/DDBJ databases">
        <title>Investigation of anaerobic lignin degradation for improved lignocellulosic biofuels.</title>
        <authorList>
            <person name="Deangelis K."/>
        </authorList>
    </citation>
    <scope>NUCLEOTIDE SEQUENCE [LARGE SCALE GENOMIC DNA]</scope>
    <source>
        <strain evidence="2 3">159R</strain>
    </source>
</reference>
<proteinExistence type="predicted"/>
<protein>
    <submittedName>
        <fullName evidence="2">Uncharacterized protein</fullName>
    </submittedName>
</protein>
<dbReference type="EMBL" id="SJOI01000001">
    <property type="protein sequence ID" value="TCL05612.1"/>
    <property type="molecule type" value="Genomic_DNA"/>
</dbReference>
<keyword evidence="3" id="KW-1185">Reference proteome</keyword>
<organism evidence="2 3">
    <name type="scientific">Sodalis ligni</name>
    <dbReference type="NCBI Taxonomy" id="2697027"/>
    <lineage>
        <taxon>Bacteria</taxon>
        <taxon>Pseudomonadati</taxon>
        <taxon>Pseudomonadota</taxon>
        <taxon>Gammaproteobacteria</taxon>
        <taxon>Enterobacterales</taxon>
        <taxon>Bruguierivoracaceae</taxon>
        <taxon>Sodalis</taxon>
    </lineage>
</organism>
<feature type="transmembrane region" description="Helical" evidence="1">
    <location>
        <begin position="54"/>
        <end position="75"/>
    </location>
</feature>
<comment type="caution">
    <text evidence="2">The sequence shown here is derived from an EMBL/GenBank/DDBJ whole genome shotgun (WGS) entry which is preliminary data.</text>
</comment>
<evidence type="ECO:0000256" key="1">
    <source>
        <dbReference type="SAM" id="Phobius"/>
    </source>
</evidence>
<keyword evidence="1" id="KW-0472">Membrane</keyword>
<evidence type="ECO:0000313" key="2">
    <source>
        <dbReference type="EMBL" id="TCL05612.1"/>
    </source>
</evidence>
<feature type="transmembrane region" description="Helical" evidence="1">
    <location>
        <begin position="21"/>
        <end position="42"/>
    </location>
</feature>
<keyword evidence="1" id="KW-0812">Transmembrane</keyword>
<keyword evidence="1" id="KW-1133">Transmembrane helix</keyword>
<name>A0A4R1NDU6_9GAMM</name>
<sequence>MPVRLNRFPGLALRPGPPRMLLWLIAYICILLVGVIAMVMFWGEHTSQRPSVFWSAAFGLPTLCWGLLAGGRWLLYSSQQLMADNWDEERRLDIFQQTQRGRRSLQILSISLHTAFDENNPDSQLLNLMQSKIAFKAQRSWQGKEAIRHSRLSLLIVAESIEEGVKRLLGSIFNDFAETLGYLPAEMPLQLVIESETPLNDETFHQIWQDVWEEAGIMQPICRIQGSGLSLIDNWLDNNIHEAALLVVVALQIRPEHPDMTAESAAGLIFGNRLTQKSLIPLAYLHRPELAPETAIEYGVRQALDWVPLAAEAISHVWISGISPSSSEVVTTVMADVPFDVARDRGIYDLDSSLGYPGCVTPWLAIAVAAQAAQTTSSPQFTFSGACPEAGVWSAVVSPYLTSQEMTP</sequence>
<dbReference type="AlphaFoldDB" id="A0A4R1NDU6"/>
<gene>
    <name evidence="2" type="ORF">EZJ58_3808</name>
</gene>
<accession>A0A4R1NDU6</accession>
<evidence type="ECO:0000313" key="3">
    <source>
        <dbReference type="Proteomes" id="UP000294555"/>
    </source>
</evidence>
<dbReference type="Proteomes" id="UP000294555">
    <property type="component" value="Unassembled WGS sequence"/>
</dbReference>